<evidence type="ECO:0000256" key="2">
    <source>
        <dbReference type="ARBA" id="ARBA00023125"/>
    </source>
</evidence>
<feature type="domain" description="Plant bHLH transcription factor ACT-like" evidence="5">
    <location>
        <begin position="33"/>
        <end position="99"/>
    </location>
</feature>
<comment type="subcellular location">
    <subcellularLocation>
        <location evidence="1 4">Nucleus</location>
    </subcellularLocation>
</comment>
<keyword evidence="3 4" id="KW-0539">Nucleus</keyword>
<dbReference type="PANTHER" id="PTHR11514">
    <property type="entry name" value="MYC"/>
    <property type="match status" value="1"/>
</dbReference>
<sequence>MISSLQFHSTNSLKFALLPYVPSEIAPISLESDINVQTSGEDVTVRINCPLESHPASRIFHAFEETKVEVMNSNLEVSQDTVLHTFVVKSEELTKEKLISALSREPSNSVQSRTSSGR</sequence>
<dbReference type="Proteomes" id="UP000008694">
    <property type="component" value="Unassembled WGS sequence"/>
</dbReference>
<gene>
    <name evidence="6" type="ORF">ARALYDRAFT_887322</name>
</gene>
<dbReference type="GO" id="GO:0003700">
    <property type="term" value="F:DNA-binding transcription factor activity"/>
    <property type="evidence" value="ECO:0007669"/>
    <property type="project" value="InterPro"/>
</dbReference>
<name>D7KQ87_ARALL</name>
<evidence type="ECO:0000256" key="3">
    <source>
        <dbReference type="ARBA" id="ARBA00023242"/>
    </source>
</evidence>
<accession>D7KQ87</accession>
<dbReference type="InterPro" id="IPR054502">
    <property type="entry name" value="bHLH-TF_ACT-like_plant"/>
</dbReference>
<keyword evidence="7" id="KW-1185">Reference proteome</keyword>
<dbReference type="HOGENOM" id="CLU_2076300_0_0_1"/>
<evidence type="ECO:0000313" key="6">
    <source>
        <dbReference type="EMBL" id="EFH65632.1"/>
    </source>
</evidence>
<dbReference type="EMBL" id="GL348713">
    <property type="protein sequence ID" value="EFH65632.1"/>
    <property type="molecule type" value="Genomic_DNA"/>
</dbReference>
<evidence type="ECO:0000256" key="4">
    <source>
        <dbReference type="RuleBase" id="RU369104"/>
    </source>
</evidence>
<keyword evidence="4" id="KW-0805">Transcription regulation</keyword>
<dbReference type="GO" id="GO:0000976">
    <property type="term" value="F:transcription cis-regulatory region binding"/>
    <property type="evidence" value="ECO:0007669"/>
    <property type="project" value="TreeGrafter"/>
</dbReference>
<keyword evidence="2" id="KW-0238">DNA-binding</keyword>
<organism evidence="7">
    <name type="scientific">Arabidopsis lyrata subsp. lyrata</name>
    <name type="common">Lyre-leaved rock-cress</name>
    <dbReference type="NCBI Taxonomy" id="81972"/>
    <lineage>
        <taxon>Eukaryota</taxon>
        <taxon>Viridiplantae</taxon>
        <taxon>Streptophyta</taxon>
        <taxon>Embryophyta</taxon>
        <taxon>Tracheophyta</taxon>
        <taxon>Spermatophyta</taxon>
        <taxon>Magnoliopsida</taxon>
        <taxon>eudicotyledons</taxon>
        <taxon>Gunneridae</taxon>
        <taxon>Pentapetalae</taxon>
        <taxon>rosids</taxon>
        <taxon>malvids</taxon>
        <taxon>Brassicales</taxon>
        <taxon>Brassicaceae</taxon>
        <taxon>Camelineae</taxon>
        <taxon>Arabidopsis</taxon>
    </lineage>
</organism>
<reference evidence="7" key="1">
    <citation type="journal article" date="2011" name="Nat. Genet.">
        <title>The Arabidopsis lyrata genome sequence and the basis of rapid genome size change.</title>
        <authorList>
            <person name="Hu T.T."/>
            <person name="Pattyn P."/>
            <person name="Bakker E.G."/>
            <person name="Cao J."/>
            <person name="Cheng J.-F."/>
            <person name="Clark R.M."/>
            <person name="Fahlgren N."/>
            <person name="Fawcett J.A."/>
            <person name="Grimwood J."/>
            <person name="Gundlach H."/>
            <person name="Haberer G."/>
            <person name="Hollister J.D."/>
            <person name="Ossowski S."/>
            <person name="Ottilar R.P."/>
            <person name="Salamov A.A."/>
            <person name="Schneeberger K."/>
            <person name="Spannagl M."/>
            <person name="Wang X."/>
            <person name="Yang L."/>
            <person name="Nasrallah M.E."/>
            <person name="Bergelson J."/>
            <person name="Carrington J.C."/>
            <person name="Gaut B.S."/>
            <person name="Schmutz J."/>
            <person name="Mayer K.F.X."/>
            <person name="Van de Peer Y."/>
            <person name="Grigoriev I.V."/>
            <person name="Nordborg M."/>
            <person name="Weigel D."/>
            <person name="Guo Y.-L."/>
        </authorList>
    </citation>
    <scope>NUCLEOTIDE SEQUENCE [LARGE SCALE GENOMIC DNA]</scope>
    <source>
        <strain evidence="7">cv. MN47</strain>
    </source>
</reference>
<dbReference type="GO" id="GO:0005634">
    <property type="term" value="C:nucleus"/>
    <property type="evidence" value="ECO:0007669"/>
    <property type="project" value="UniProtKB-SubCell"/>
</dbReference>
<evidence type="ECO:0000313" key="7">
    <source>
        <dbReference type="Proteomes" id="UP000008694"/>
    </source>
</evidence>
<dbReference type="Pfam" id="PF22754">
    <property type="entry name" value="bHLH-TF_ACT-like_plant"/>
    <property type="match status" value="1"/>
</dbReference>
<evidence type="ECO:0000259" key="5">
    <source>
        <dbReference type="Pfam" id="PF22754"/>
    </source>
</evidence>
<keyword evidence="4" id="KW-0804">Transcription</keyword>
<evidence type="ECO:0000256" key="1">
    <source>
        <dbReference type="ARBA" id="ARBA00004123"/>
    </source>
</evidence>
<dbReference type="Gramene" id="scaffold_100116.1">
    <property type="protein sequence ID" value="scaffold_100116.1"/>
    <property type="gene ID" value="scaffold_100116.1"/>
</dbReference>
<dbReference type="PANTHER" id="PTHR11514:SF47">
    <property type="entry name" value="TRANSCRIPTION FACTOR BHLH13"/>
    <property type="match status" value="1"/>
</dbReference>
<proteinExistence type="predicted"/>
<dbReference type="AlphaFoldDB" id="D7KQ87"/>
<dbReference type="eggNOG" id="ENOG502QUFW">
    <property type="taxonomic scope" value="Eukaryota"/>
</dbReference>
<dbReference type="InterPro" id="IPR045084">
    <property type="entry name" value="AIB/MYC-like"/>
</dbReference>
<protein>
    <recommendedName>
        <fullName evidence="4">Transcription factor</fullName>
        <shortName evidence="4">bHLH transcription factor</shortName>
    </recommendedName>
    <alternativeName>
        <fullName evidence="4">Basic helix-loop-helix protein</fullName>
    </alternativeName>
</protein>
<dbReference type="STRING" id="81972.D7KQ87"/>